<sequence>MPKITVVVPTYNKADFVQETIQSIQKQTFDDWCLLVIDDASSDHTLSVVHKVIDPLRTRILSQPMNKGICHVLNLALEHIDTEYFVQVDGDDWIEPDTLQVLYDQMSAESGDTALVYANTCHWHVINGSLQFNRIAKQRLFLNRYDFAAYDRMVQPRFYRTNCVKAVGGWEIDDLTGGKLMEDRRILLRLLDHYSFAYVDRDLYHFRYHTNNLSHDRNASIYNKLRKYYTDLALERWGGDYVAHMTGPPHRWQSLRLEPVDRRKE</sequence>
<dbReference type="InterPro" id="IPR050834">
    <property type="entry name" value="Glycosyltransf_2"/>
</dbReference>
<protein>
    <submittedName>
        <fullName evidence="2">Glycosyltransferase involved in cell wall bisynthesis</fullName>
    </submittedName>
</protein>
<reference evidence="2 3" key="1">
    <citation type="submission" date="2016-10" db="EMBL/GenBank/DDBJ databases">
        <authorList>
            <person name="de Groot N.N."/>
        </authorList>
    </citation>
    <scope>NUCLEOTIDE SEQUENCE [LARGE SCALE GENOMIC DNA]</scope>
    <source>
        <strain evidence="2 3">DSM 28129</strain>
    </source>
</reference>
<accession>A0A1G7JVD9</accession>
<dbReference type="GO" id="GO:0016740">
    <property type="term" value="F:transferase activity"/>
    <property type="evidence" value="ECO:0007669"/>
    <property type="project" value="UniProtKB-KW"/>
</dbReference>
<dbReference type="EMBL" id="FNBG01000008">
    <property type="protein sequence ID" value="SDF28852.1"/>
    <property type="molecule type" value="Genomic_DNA"/>
</dbReference>
<proteinExistence type="predicted"/>
<name>A0A1G7JVD9_9BACL</name>
<evidence type="ECO:0000313" key="2">
    <source>
        <dbReference type="EMBL" id="SDF28852.1"/>
    </source>
</evidence>
<dbReference type="Proteomes" id="UP000198972">
    <property type="component" value="Unassembled WGS sequence"/>
</dbReference>
<evidence type="ECO:0000313" key="3">
    <source>
        <dbReference type="Proteomes" id="UP000198972"/>
    </source>
</evidence>
<dbReference type="InterPro" id="IPR029044">
    <property type="entry name" value="Nucleotide-diphossugar_trans"/>
</dbReference>
<organism evidence="2 3">
    <name type="scientific">Fontibacillus panacisegetis</name>
    <dbReference type="NCBI Taxonomy" id="670482"/>
    <lineage>
        <taxon>Bacteria</taxon>
        <taxon>Bacillati</taxon>
        <taxon>Bacillota</taxon>
        <taxon>Bacilli</taxon>
        <taxon>Bacillales</taxon>
        <taxon>Paenibacillaceae</taxon>
        <taxon>Fontibacillus</taxon>
    </lineage>
</organism>
<feature type="domain" description="Glycosyltransferase 2-like" evidence="1">
    <location>
        <begin position="5"/>
        <end position="113"/>
    </location>
</feature>
<dbReference type="RefSeq" id="WP_091228795.1">
    <property type="nucleotide sequence ID" value="NZ_FNBG01000008.1"/>
</dbReference>
<dbReference type="Gene3D" id="3.90.550.10">
    <property type="entry name" value="Spore Coat Polysaccharide Biosynthesis Protein SpsA, Chain A"/>
    <property type="match status" value="1"/>
</dbReference>
<dbReference type="PANTHER" id="PTHR43685:SF2">
    <property type="entry name" value="GLYCOSYLTRANSFERASE 2-LIKE DOMAIN-CONTAINING PROTEIN"/>
    <property type="match status" value="1"/>
</dbReference>
<dbReference type="PANTHER" id="PTHR43685">
    <property type="entry name" value="GLYCOSYLTRANSFERASE"/>
    <property type="match status" value="1"/>
</dbReference>
<evidence type="ECO:0000259" key="1">
    <source>
        <dbReference type="Pfam" id="PF00535"/>
    </source>
</evidence>
<dbReference type="Pfam" id="PF00535">
    <property type="entry name" value="Glycos_transf_2"/>
    <property type="match status" value="1"/>
</dbReference>
<dbReference type="SUPFAM" id="SSF53448">
    <property type="entry name" value="Nucleotide-diphospho-sugar transferases"/>
    <property type="match status" value="1"/>
</dbReference>
<dbReference type="CDD" id="cd00761">
    <property type="entry name" value="Glyco_tranf_GTA_type"/>
    <property type="match status" value="1"/>
</dbReference>
<dbReference type="AlphaFoldDB" id="A0A1G7JVD9"/>
<keyword evidence="3" id="KW-1185">Reference proteome</keyword>
<dbReference type="OrthoDB" id="396512at2"/>
<dbReference type="InterPro" id="IPR001173">
    <property type="entry name" value="Glyco_trans_2-like"/>
</dbReference>
<keyword evidence="2" id="KW-0808">Transferase</keyword>
<dbReference type="STRING" id="670482.SAMN04488542_108119"/>
<gene>
    <name evidence="2" type="ORF">SAMN04488542_108119</name>
</gene>